<comment type="cofactor">
    <cofactor evidence="1">
        <name>FMN</name>
        <dbReference type="ChEBI" id="CHEBI:58210"/>
    </cofactor>
</comment>
<dbReference type="InterPro" id="IPR011538">
    <property type="entry name" value="Nuo51_FMN-bd"/>
</dbReference>
<dbReference type="Gene3D" id="1.10.10.1590">
    <property type="entry name" value="NADH-quinone oxidoreductase subunit E"/>
    <property type="match status" value="1"/>
</dbReference>
<keyword evidence="4" id="KW-0004">4Fe-4S</keyword>
<dbReference type="GO" id="GO:0010181">
    <property type="term" value="F:FMN binding"/>
    <property type="evidence" value="ECO:0007669"/>
    <property type="project" value="InterPro"/>
</dbReference>
<dbReference type="SUPFAM" id="SSF142019">
    <property type="entry name" value="Nqo1 FMN-binding domain-like"/>
    <property type="match status" value="1"/>
</dbReference>
<comment type="cofactor">
    <cofactor evidence="2">
        <name>[4Fe-4S] cluster</name>
        <dbReference type="ChEBI" id="CHEBI:49883"/>
    </cofactor>
</comment>
<evidence type="ECO:0000259" key="8">
    <source>
        <dbReference type="SMART" id="SM00928"/>
    </source>
</evidence>
<dbReference type="Pfam" id="PF01512">
    <property type="entry name" value="Complex1_51K"/>
    <property type="match status" value="1"/>
</dbReference>
<evidence type="ECO:0000256" key="1">
    <source>
        <dbReference type="ARBA" id="ARBA00001917"/>
    </source>
</evidence>
<proteinExistence type="inferred from homology"/>
<dbReference type="PROSITE" id="PS00645">
    <property type="entry name" value="COMPLEX1_51K_2"/>
    <property type="match status" value="1"/>
</dbReference>
<gene>
    <name evidence="9" type="ORF">SAMN05421880_10156</name>
</gene>
<dbReference type="InterPro" id="IPR037225">
    <property type="entry name" value="Nuo51_FMN-bd_sf"/>
</dbReference>
<keyword evidence="6" id="KW-0408">Iron</keyword>
<evidence type="ECO:0000256" key="6">
    <source>
        <dbReference type="ARBA" id="ARBA00023004"/>
    </source>
</evidence>
<dbReference type="PANTHER" id="PTHR43578:SF3">
    <property type="entry name" value="NADH-QUINONE OXIDOREDUCTASE SUBUNIT F"/>
    <property type="match status" value="1"/>
</dbReference>
<dbReference type="GO" id="GO:0008137">
    <property type="term" value="F:NADH dehydrogenase (ubiquinone) activity"/>
    <property type="evidence" value="ECO:0007669"/>
    <property type="project" value="InterPro"/>
</dbReference>
<dbReference type="PANTHER" id="PTHR43578">
    <property type="entry name" value="NADH-QUINONE OXIDOREDUCTASE SUBUNIT F"/>
    <property type="match status" value="1"/>
</dbReference>
<organism evidence="9 10">
    <name type="scientific">Nitrosomonas nitrosa</name>
    <dbReference type="NCBI Taxonomy" id="52442"/>
    <lineage>
        <taxon>Bacteria</taxon>
        <taxon>Pseudomonadati</taxon>
        <taxon>Pseudomonadota</taxon>
        <taxon>Betaproteobacteria</taxon>
        <taxon>Nitrosomonadales</taxon>
        <taxon>Nitrosomonadaceae</taxon>
        <taxon>Nitrosomonas</taxon>
    </lineage>
</organism>
<dbReference type="Gene3D" id="1.20.1440.230">
    <property type="entry name" value="NADH-ubiquinone oxidoreductase 51kDa subunit, iron-sulphur binding domain"/>
    <property type="match status" value="1"/>
</dbReference>
<evidence type="ECO:0000256" key="2">
    <source>
        <dbReference type="ARBA" id="ARBA00001966"/>
    </source>
</evidence>
<dbReference type="Gene3D" id="3.40.50.11540">
    <property type="entry name" value="NADH-ubiquinone oxidoreductase 51kDa subunit"/>
    <property type="match status" value="1"/>
</dbReference>
<evidence type="ECO:0000256" key="5">
    <source>
        <dbReference type="ARBA" id="ARBA00022723"/>
    </source>
</evidence>
<dbReference type="SMART" id="SM00928">
    <property type="entry name" value="NADH_4Fe-4S"/>
    <property type="match status" value="1"/>
</dbReference>
<dbReference type="SUPFAM" id="SSF140490">
    <property type="entry name" value="Nqo1C-terminal domain-like"/>
    <property type="match status" value="1"/>
</dbReference>
<dbReference type="SUPFAM" id="SSF52833">
    <property type="entry name" value="Thioredoxin-like"/>
    <property type="match status" value="1"/>
</dbReference>
<dbReference type="InterPro" id="IPR001949">
    <property type="entry name" value="NADH-UbQ_OxRdtase_51kDa_CS"/>
</dbReference>
<dbReference type="InterPro" id="IPR041921">
    <property type="entry name" value="NuoE_N"/>
</dbReference>
<dbReference type="AlphaFoldDB" id="A0A1I4KVK6"/>
<dbReference type="FunFam" id="3.40.50.11540:FF:000001">
    <property type="entry name" value="NADH dehydrogenase [ubiquinone] flavoprotein 1, mitochondrial"/>
    <property type="match status" value="1"/>
</dbReference>
<dbReference type="InterPro" id="IPR019575">
    <property type="entry name" value="Nuop51_4Fe4S-bd"/>
</dbReference>
<dbReference type="InterPro" id="IPR037207">
    <property type="entry name" value="Nuop51_4Fe4S-bd_sf"/>
</dbReference>
<evidence type="ECO:0000256" key="4">
    <source>
        <dbReference type="ARBA" id="ARBA00022485"/>
    </source>
</evidence>
<keyword evidence="7" id="KW-0411">Iron-sulfur</keyword>
<sequence>MAESPHLLHRLYEIQQKHRYIPDESIGEVADQFGLPISQVRAVVDFYAFFYTSPRGDYHILFSNCTSCGYQARGVDLLQLLSQQLGVSINQTRADGRVSVHETSCIGLCDHGASLLINGIPLVRLDPAGIWQMVGLIESGKPLTEWPQAWFHIDNTLHKRGLLLETDLSPGEGLQALLARGWEEILAEIVQSKLRGRGGAGFNTGLKWRLCKEAVAEARYVVCNADEGEPGTFKDRMLLQQYADTLFEGMTICARVIGAREGYVYLRGEYRYLLPHLQTILARRRQTGLLGKSILAKTGFDFDIEIVVGAGAYICGEESALIESLEGKPGIPRSRPPFPVTQGYLGQPTVVNNVETFIAAAHIAYKGGAWFSSVGTVESAGSKLLSISGDCAAPGIYEYPFGVTLQQILQDCGADNVQAVQVGGPSGTLIDQSAFHRRIGFEDVSTGGSLMVFSDQRDVLDIIYQFAAFFAHESCGFCTPCRVGTTLLKQNLYKIVTNQGTRYDMAELQHTSELVRRYSHCGLGHTAANPILDGLQSFPQFFERRLIQRDFSPHFNLDAALEEARRMTQRDDVDAHLEQDIE</sequence>
<dbReference type="Pfam" id="PF10589">
    <property type="entry name" value="NADH_4Fe-4S"/>
    <property type="match status" value="1"/>
</dbReference>
<name>A0A1I4KVK6_9PROT</name>
<evidence type="ECO:0000313" key="9">
    <source>
        <dbReference type="EMBL" id="SFL82651.1"/>
    </source>
</evidence>
<dbReference type="STRING" id="52442.SAMN05421880_10156"/>
<dbReference type="GO" id="GO:0046872">
    <property type="term" value="F:metal ion binding"/>
    <property type="evidence" value="ECO:0007669"/>
    <property type="project" value="UniProtKB-KW"/>
</dbReference>
<dbReference type="Gene3D" id="3.10.20.600">
    <property type="match status" value="1"/>
</dbReference>
<keyword evidence="5" id="KW-0479">Metal-binding</keyword>
<protein>
    <submittedName>
        <fullName evidence="9">NAD(P)-dependent nickel-iron dehydrogenase flavin-containing subunit</fullName>
    </submittedName>
</protein>
<evidence type="ECO:0000256" key="7">
    <source>
        <dbReference type="ARBA" id="ARBA00023014"/>
    </source>
</evidence>
<dbReference type="GO" id="GO:0051539">
    <property type="term" value="F:4 iron, 4 sulfur cluster binding"/>
    <property type="evidence" value="ECO:0007669"/>
    <property type="project" value="UniProtKB-KW"/>
</dbReference>
<dbReference type="InterPro" id="IPR036249">
    <property type="entry name" value="Thioredoxin-like_sf"/>
</dbReference>
<feature type="domain" description="NADH-ubiquinone oxidoreductase 51kDa subunit iron-sulphur binding" evidence="8">
    <location>
        <begin position="460"/>
        <end position="505"/>
    </location>
</feature>
<dbReference type="PROSITE" id="PS00644">
    <property type="entry name" value="COMPLEX1_51K_1"/>
    <property type="match status" value="1"/>
</dbReference>
<evidence type="ECO:0000313" key="10">
    <source>
        <dbReference type="Proteomes" id="UP000199561"/>
    </source>
</evidence>
<evidence type="ECO:0000256" key="3">
    <source>
        <dbReference type="ARBA" id="ARBA00007523"/>
    </source>
</evidence>
<dbReference type="Gene3D" id="3.40.30.10">
    <property type="entry name" value="Glutaredoxin"/>
    <property type="match status" value="1"/>
</dbReference>
<reference evidence="9 10" key="1">
    <citation type="submission" date="2016-10" db="EMBL/GenBank/DDBJ databases">
        <authorList>
            <person name="de Groot N.N."/>
        </authorList>
    </citation>
    <scope>NUCLEOTIDE SEQUENCE [LARGE SCALE GENOMIC DNA]</scope>
    <source>
        <strain evidence="9 10">Nm146</strain>
    </source>
</reference>
<dbReference type="Proteomes" id="UP000199561">
    <property type="component" value="Unassembled WGS sequence"/>
</dbReference>
<dbReference type="EMBL" id="FOUF01000001">
    <property type="protein sequence ID" value="SFL82651.1"/>
    <property type="molecule type" value="Genomic_DNA"/>
</dbReference>
<comment type="similarity">
    <text evidence="3">Belongs to the complex I 51 kDa subunit family.</text>
</comment>
<keyword evidence="10" id="KW-1185">Reference proteome</keyword>
<dbReference type="SUPFAM" id="SSF142984">
    <property type="entry name" value="Nqo1 middle domain-like"/>
    <property type="match status" value="1"/>
</dbReference>
<accession>A0A1I4KVK6</accession>
<dbReference type="RefSeq" id="WP_090665585.1">
    <property type="nucleotide sequence ID" value="NZ_FOUF01000001.1"/>
</dbReference>
<dbReference type="Pfam" id="PF01257">
    <property type="entry name" value="2Fe-2S_thioredx"/>
    <property type="match status" value="1"/>
</dbReference>